<evidence type="ECO:0000313" key="2">
    <source>
        <dbReference type="Proteomes" id="UP001311730"/>
    </source>
</evidence>
<comment type="caution">
    <text evidence="1">The sequence shown here is derived from an EMBL/GenBank/DDBJ whole genome shotgun (WGS) entry which is preliminary data.</text>
</comment>
<name>A0ABU5Z8G4_9FLAO</name>
<evidence type="ECO:0000313" key="1">
    <source>
        <dbReference type="EMBL" id="MEB3075258.1"/>
    </source>
</evidence>
<keyword evidence="2" id="KW-1185">Reference proteome</keyword>
<sequence length="221" mass="25165">MEEALEILWTYARRQPIESNGKTVVASISQSIAAIRIIMRLERWLQKSKERKVKSSENLELGYVGRKLPCMEPARPTPAHSGKVCENKVYEPFTQHAGASLQPVPMSDRACSSSRWCGLITRTPRKLATPTYTPEPLSLPYHEVFAHFASSKAIKSRKPYRMSLRAQVAELSIQTACKQKKQRRNAACKAKERKSVYNLKNFIVADLMYDRNRIRPPCSSL</sequence>
<dbReference type="RefSeq" id="WP_323983489.1">
    <property type="nucleotide sequence ID" value="NZ_JAYKBW010000008.1"/>
</dbReference>
<dbReference type="Proteomes" id="UP001311730">
    <property type="component" value="Unassembled WGS sequence"/>
</dbReference>
<accession>A0ABU5Z8G4</accession>
<organism evidence="1 2">
    <name type="scientific">Capnocytophaga gingivalis</name>
    <dbReference type="NCBI Taxonomy" id="1017"/>
    <lineage>
        <taxon>Bacteria</taxon>
        <taxon>Pseudomonadati</taxon>
        <taxon>Bacteroidota</taxon>
        <taxon>Flavobacteriia</taxon>
        <taxon>Flavobacteriales</taxon>
        <taxon>Flavobacteriaceae</taxon>
        <taxon>Capnocytophaga</taxon>
    </lineage>
</organism>
<dbReference type="EMBL" id="JAYKBW010000008">
    <property type="protein sequence ID" value="MEB3075258.1"/>
    <property type="molecule type" value="Genomic_DNA"/>
</dbReference>
<reference evidence="1 2" key="1">
    <citation type="submission" date="2023-12" db="EMBL/GenBank/DDBJ databases">
        <title>Genomic sequences of Capnocytophaga and Parvimonas strains.</title>
        <authorList>
            <person name="Watt R.M."/>
            <person name="Wang M."/>
            <person name="Yang T."/>
            <person name="Tong W.M."/>
        </authorList>
    </citation>
    <scope>NUCLEOTIDE SEQUENCE [LARGE SCALE GENOMIC DNA]</scope>
    <source>
        <strain evidence="1 2">CCUG 13096</strain>
    </source>
</reference>
<gene>
    <name evidence="1" type="ORF">VJJ08_08100</name>
</gene>
<proteinExistence type="predicted"/>
<protein>
    <submittedName>
        <fullName evidence="1">Uncharacterized protein</fullName>
    </submittedName>
</protein>